<feature type="domain" description="Stress-response A/B barrel" evidence="2">
    <location>
        <begin position="290"/>
        <end position="385"/>
    </location>
</feature>
<comment type="subunit">
    <text evidence="1">Homodimer.</text>
</comment>
<evidence type="ECO:0000256" key="1">
    <source>
        <dbReference type="ARBA" id="ARBA00011738"/>
    </source>
</evidence>
<dbReference type="PANTHER" id="PTHR33178">
    <property type="match status" value="1"/>
</dbReference>
<dbReference type="SMART" id="SM00886">
    <property type="entry name" value="Dabb"/>
    <property type="match status" value="2"/>
</dbReference>
<dbReference type="PANTHER" id="PTHR33178:SF3">
    <property type="entry name" value="STRESS-RESPONSE A_B BARREL DOMAIN-CONTAINING PROTEIN UP3"/>
    <property type="match status" value="1"/>
</dbReference>
<dbReference type="PROSITE" id="PS51502">
    <property type="entry name" value="S_R_A_B_BARREL"/>
    <property type="match status" value="2"/>
</dbReference>
<dbReference type="InterPro" id="IPR011008">
    <property type="entry name" value="Dimeric_a/b-barrel"/>
</dbReference>
<dbReference type="Pfam" id="PF07876">
    <property type="entry name" value="Dabb"/>
    <property type="match status" value="2"/>
</dbReference>
<accession>A0ABD1YVE1</accession>
<dbReference type="SUPFAM" id="SSF54909">
    <property type="entry name" value="Dimeric alpha+beta barrel"/>
    <property type="match status" value="2"/>
</dbReference>
<protein>
    <recommendedName>
        <fullName evidence="2">Stress-response A/B barrel domain-containing protein</fullName>
    </recommendedName>
</protein>
<organism evidence="3 4">
    <name type="scientific">Riccia fluitans</name>
    <dbReference type="NCBI Taxonomy" id="41844"/>
    <lineage>
        <taxon>Eukaryota</taxon>
        <taxon>Viridiplantae</taxon>
        <taxon>Streptophyta</taxon>
        <taxon>Embryophyta</taxon>
        <taxon>Marchantiophyta</taxon>
        <taxon>Marchantiopsida</taxon>
        <taxon>Marchantiidae</taxon>
        <taxon>Marchantiales</taxon>
        <taxon>Ricciaceae</taxon>
        <taxon>Riccia</taxon>
    </lineage>
</organism>
<dbReference type="Gene3D" id="3.30.70.100">
    <property type="match status" value="2"/>
</dbReference>
<evidence type="ECO:0000313" key="4">
    <source>
        <dbReference type="Proteomes" id="UP001605036"/>
    </source>
</evidence>
<dbReference type="InterPro" id="IPR013097">
    <property type="entry name" value="Dabb"/>
</dbReference>
<name>A0ABD1YVE1_9MARC</name>
<dbReference type="InterPro" id="IPR044662">
    <property type="entry name" value="HS1/DABB1-like"/>
</dbReference>
<gene>
    <name evidence="3" type="ORF">R1flu_006221</name>
</gene>
<keyword evidence="4" id="KW-1185">Reference proteome</keyword>
<comment type="caution">
    <text evidence="3">The sequence shown here is derived from an EMBL/GenBank/DDBJ whole genome shotgun (WGS) entry which is preliminary data.</text>
</comment>
<dbReference type="AlphaFoldDB" id="A0ABD1YVE1"/>
<evidence type="ECO:0000313" key="3">
    <source>
        <dbReference type="EMBL" id="KAL2634742.1"/>
    </source>
</evidence>
<dbReference type="Proteomes" id="UP001605036">
    <property type="component" value="Unassembled WGS sequence"/>
</dbReference>
<evidence type="ECO:0000259" key="2">
    <source>
        <dbReference type="PROSITE" id="PS51502"/>
    </source>
</evidence>
<proteinExistence type="predicted"/>
<dbReference type="EMBL" id="JBHFFA010000003">
    <property type="protein sequence ID" value="KAL2634742.1"/>
    <property type="molecule type" value="Genomic_DNA"/>
</dbReference>
<reference evidence="3 4" key="1">
    <citation type="submission" date="2024-09" db="EMBL/GenBank/DDBJ databases">
        <title>Chromosome-scale assembly of Riccia fluitans.</title>
        <authorList>
            <person name="Paukszto L."/>
            <person name="Sawicki J."/>
            <person name="Karawczyk K."/>
            <person name="Piernik-Szablinska J."/>
            <person name="Szczecinska M."/>
            <person name="Mazdziarz M."/>
        </authorList>
    </citation>
    <scope>NUCLEOTIDE SEQUENCE [LARGE SCALE GENOMIC DNA]</scope>
    <source>
        <strain evidence="3">Rf_01</strain>
        <tissue evidence="3">Aerial parts of the thallus</tissue>
    </source>
</reference>
<feature type="domain" description="Stress-response A/B barrel" evidence="2">
    <location>
        <begin position="184"/>
        <end position="275"/>
    </location>
</feature>
<sequence>MLKKVNGHNDLTGCLCLPIRNNRGNPDSVHGMDPLFTPFAGSTFVALNESHEFVDHTFRKYITIFPEPNPSSTSGLFLWQSATEDRSSQARMASPGASLLVSGFLKPKSLTSLVGGLQSWSFRACSSSGGSQRNIKQGKLPVGRLLHEYRHVPLRVSCMAVSRNGTLSHSTMVDKTETAQATLVEHVVLFKVKSDAPEEKVEEIYNALGGLKKLECVLDLSAGKALQILGGDFTHVLHSRYRNKEDLNTYQQHPEHVGIVKNLLPLVDNILALDWEAEPAGSPVDGGHRAARIALIKLADAISETQSTEVFDLLYGLKEKFPFIRQVSAGLNFSPDRSQGLNVGFLALFNNVEELEQLNGNRELHSILQKSRVAPFLDKRLQNKKQLPPFKYENCRNCQASRPTSQRILQKDRLFRYIERSSATLEKTSPKLKI</sequence>